<gene>
    <name evidence="4" type="ORF">ON753_12025</name>
</gene>
<organism evidence="4 5">
    <name type="scientific">Roseibium salinum</name>
    <dbReference type="NCBI Taxonomy" id="1604349"/>
    <lineage>
        <taxon>Bacteria</taxon>
        <taxon>Pseudomonadati</taxon>
        <taxon>Pseudomonadota</taxon>
        <taxon>Alphaproteobacteria</taxon>
        <taxon>Hyphomicrobiales</taxon>
        <taxon>Stappiaceae</taxon>
        <taxon>Roseibium</taxon>
    </lineage>
</organism>
<dbReference type="SUPFAM" id="SSF55729">
    <property type="entry name" value="Acyl-CoA N-acyltransferases (Nat)"/>
    <property type="match status" value="1"/>
</dbReference>
<reference evidence="4 5" key="1">
    <citation type="journal article" date="2016" name="Int. J. Syst. Evol. Microbiol.">
        <title>Labrenzia salina sp. nov., isolated from the rhizosphere of the halophyte Arthrocnemum macrostachyum.</title>
        <authorList>
            <person name="Camacho M."/>
            <person name="Redondo-Gomez S."/>
            <person name="Rodriguez-Llorente I."/>
            <person name="Rohde M."/>
            <person name="Sproer C."/>
            <person name="Schumann P."/>
            <person name="Klenk H.P."/>
            <person name="Montero-Calasanz M.D.C."/>
        </authorList>
    </citation>
    <scope>NUCLEOTIDE SEQUENCE [LARGE SCALE GENOMIC DNA]</scope>
    <source>
        <strain evidence="4 5">DSM 29163</strain>
    </source>
</reference>
<evidence type="ECO:0000313" key="4">
    <source>
        <dbReference type="EMBL" id="MCX2723095.1"/>
    </source>
</evidence>
<dbReference type="Gene3D" id="3.40.630.30">
    <property type="match status" value="1"/>
</dbReference>
<name>A0ABT3R1Y1_9HYPH</name>
<dbReference type="InterPro" id="IPR050832">
    <property type="entry name" value="Bact_Acetyltransf"/>
</dbReference>
<dbReference type="PANTHER" id="PTHR43877:SF1">
    <property type="entry name" value="ACETYLTRANSFERASE"/>
    <property type="match status" value="1"/>
</dbReference>
<accession>A0ABT3R1Y1</accession>
<sequence length="198" mass="21961">MSIERNDKVAIRPARVEDAPVLARLVNYAGEGLPLYLWDKMAPEGKGPWEVGEQRAAREEGSFSYRNATIIELDGNAAGALIGYAIADDPEPVPHDLPAMFVPLLELENLAPGTWYVNVLAVLPDFRNYGLGARLLVRADETGVQLGMRGMSVIVADNNTGARRLYERHGYTETARRPMVKEDWQSKGNAWILLTKEL</sequence>
<dbReference type="InterPro" id="IPR000182">
    <property type="entry name" value="GNAT_dom"/>
</dbReference>
<dbReference type="EMBL" id="JAPEVI010000003">
    <property type="protein sequence ID" value="MCX2723095.1"/>
    <property type="molecule type" value="Genomic_DNA"/>
</dbReference>
<evidence type="ECO:0000256" key="1">
    <source>
        <dbReference type="ARBA" id="ARBA00022679"/>
    </source>
</evidence>
<dbReference type="Pfam" id="PF00583">
    <property type="entry name" value="Acetyltransf_1"/>
    <property type="match status" value="1"/>
</dbReference>
<evidence type="ECO:0000313" key="5">
    <source>
        <dbReference type="Proteomes" id="UP001300261"/>
    </source>
</evidence>
<keyword evidence="2" id="KW-0012">Acyltransferase</keyword>
<keyword evidence="1" id="KW-0808">Transferase</keyword>
<dbReference type="RefSeq" id="WP_265962799.1">
    <property type="nucleotide sequence ID" value="NZ_JAPEVI010000003.1"/>
</dbReference>
<protein>
    <submittedName>
        <fullName evidence="4">N-acetyltransferase</fullName>
    </submittedName>
</protein>
<evidence type="ECO:0000259" key="3">
    <source>
        <dbReference type="PROSITE" id="PS51186"/>
    </source>
</evidence>
<keyword evidence="5" id="KW-1185">Reference proteome</keyword>
<dbReference type="PROSITE" id="PS51186">
    <property type="entry name" value="GNAT"/>
    <property type="match status" value="1"/>
</dbReference>
<feature type="domain" description="N-acetyltransferase" evidence="3">
    <location>
        <begin position="9"/>
        <end position="198"/>
    </location>
</feature>
<dbReference type="CDD" id="cd04301">
    <property type="entry name" value="NAT_SF"/>
    <property type="match status" value="1"/>
</dbReference>
<dbReference type="InterPro" id="IPR016181">
    <property type="entry name" value="Acyl_CoA_acyltransferase"/>
</dbReference>
<dbReference type="PANTHER" id="PTHR43877">
    <property type="entry name" value="AMINOALKYLPHOSPHONATE N-ACETYLTRANSFERASE-RELATED-RELATED"/>
    <property type="match status" value="1"/>
</dbReference>
<evidence type="ECO:0000256" key="2">
    <source>
        <dbReference type="ARBA" id="ARBA00023315"/>
    </source>
</evidence>
<dbReference type="Proteomes" id="UP001300261">
    <property type="component" value="Unassembled WGS sequence"/>
</dbReference>
<proteinExistence type="predicted"/>
<comment type="caution">
    <text evidence="4">The sequence shown here is derived from an EMBL/GenBank/DDBJ whole genome shotgun (WGS) entry which is preliminary data.</text>
</comment>